<feature type="compositionally biased region" description="Basic and acidic residues" evidence="1">
    <location>
        <begin position="25"/>
        <end position="37"/>
    </location>
</feature>
<evidence type="ECO:0000256" key="1">
    <source>
        <dbReference type="SAM" id="MobiDB-lite"/>
    </source>
</evidence>
<sequence length="230" mass="24675">MQIENDIPRQGRASFRRLDSLPTARQREKGKLPRRSDIPASSIPGSTGFAIATEWLGRVAAAMAVILFVLVMMSIHKGLLVQHSARTLVNNFRDTNQMFTDRADLTAPATARKQLDELKGILTQLNSATATDVDHLAALLPNMEALLSAGQGDTQIANQLQTVATTLEGSAGSLRQISSAANTTVSQVNDELTQVIALVNQLNAELTRTTNKVAPIPAQDALIPAHGGHR</sequence>
<gene>
    <name evidence="3" type="primary">orf4</name>
</gene>
<feature type="region of interest" description="Disordered" evidence="1">
    <location>
        <begin position="18"/>
        <end position="39"/>
    </location>
</feature>
<organism evidence="3">
    <name type="scientific">Rhodococcus erythropolis</name>
    <name type="common">Arthrobacter picolinophilus</name>
    <dbReference type="NCBI Taxonomy" id="1833"/>
    <lineage>
        <taxon>Bacteria</taxon>
        <taxon>Bacillati</taxon>
        <taxon>Actinomycetota</taxon>
        <taxon>Actinomycetes</taxon>
        <taxon>Mycobacteriales</taxon>
        <taxon>Nocardiaceae</taxon>
        <taxon>Rhodococcus</taxon>
        <taxon>Rhodococcus erythropolis group</taxon>
    </lineage>
</organism>
<dbReference type="AlphaFoldDB" id="A3KD06"/>
<reference evidence="3" key="1">
    <citation type="journal article" date="2007" name="Biosci. Biotechnol. Biochem.">
        <title>Polychlorinated biphenyl/biphenyl degrading gene clusters in Rhodococcus sp. K37, HA99, and TA431 are different from well-known bph gene clusters of Rhodococci.</title>
        <authorList>
            <person name="Taguchi K."/>
            <person name="Motoyama M."/>
            <person name="Iida T."/>
            <person name="Kudo T."/>
        </authorList>
    </citation>
    <scope>NUCLEOTIDE SEQUENCE</scope>
    <source>
        <strain evidence="3">TA431</strain>
    </source>
</reference>
<evidence type="ECO:0000313" key="3">
    <source>
        <dbReference type="EMBL" id="BAF48513.1"/>
    </source>
</evidence>
<name>A3KD06_RHOER</name>
<protein>
    <submittedName>
        <fullName evidence="3">Uncharacterized protein orf4</fullName>
    </submittedName>
</protein>
<dbReference type="EMBL" id="AB272985">
    <property type="protein sequence ID" value="BAF48513.1"/>
    <property type="molecule type" value="Genomic_DNA"/>
</dbReference>
<proteinExistence type="predicted"/>
<feature type="transmembrane region" description="Helical" evidence="2">
    <location>
        <begin position="55"/>
        <end position="75"/>
    </location>
</feature>
<keyword evidence="2" id="KW-1133">Transmembrane helix</keyword>
<keyword evidence="2" id="KW-0472">Membrane</keyword>
<accession>A3KD06</accession>
<evidence type="ECO:0000256" key="2">
    <source>
        <dbReference type="SAM" id="Phobius"/>
    </source>
</evidence>
<keyword evidence="2" id="KW-0812">Transmembrane</keyword>